<evidence type="ECO:0000313" key="2">
    <source>
        <dbReference type="Proteomes" id="UP001321486"/>
    </source>
</evidence>
<reference evidence="2" key="1">
    <citation type="journal article" date="2019" name="Int. J. Syst. Evol. Microbiol.">
        <title>The Global Catalogue of Microorganisms (GCM) 10K type strain sequencing project: providing services to taxonomists for standard genome sequencing and annotation.</title>
        <authorList>
            <consortium name="The Broad Institute Genomics Platform"/>
            <consortium name="The Broad Institute Genome Sequencing Center for Infectious Disease"/>
            <person name="Wu L."/>
            <person name="Ma J."/>
        </authorList>
    </citation>
    <scope>NUCLEOTIDE SEQUENCE [LARGE SCALE GENOMIC DNA]</scope>
    <source>
        <strain evidence="2">NBRC 108728</strain>
    </source>
</reference>
<keyword evidence="2" id="KW-1185">Reference proteome</keyword>
<evidence type="ECO:0000313" key="1">
    <source>
        <dbReference type="EMBL" id="BDZ51740.1"/>
    </source>
</evidence>
<sequence>MVLTDSLVAQLSVEARVTCDPTGRDGVVAVAGDVHVGTLAAIVLDHAAEVVMAARYLGTVAAPGRAATPHEIAAELRRQADVYRVGIE</sequence>
<proteinExistence type="predicted"/>
<accession>A0ABN6Y6X4</accession>
<protein>
    <submittedName>
        <fullName evidence="1">Uncharacterized protein</fullName>
    </submittedName>
</protein>
<organism evidence="1 2">
    <name type="scientific">Frondihabitans sucicola</name>
    <dbReference type="NCBI Taxonomy" id="1268041"/>
    <lineage>
        <taxon>Bacteria</taxon>
        <taxon>Bacillati</taxon>
        <taxon>Actinomycetota</taxon>
        <taxon>Actinomycetes</taxon>
        <taxon>Micrococcales</taxon>
        <taxon>Microbacteriaceae</taxon>
        <taxon>Frondihabitans</taxon>
    </lineage>
</organism>
<dbReference type="RefSeq" id="WP_286344435.1">
    <property type="nucleotide sequence ID" value="NZ_AP027732.1"/>
</dbReference>
<name>A0ABN6Y6X4_9MICO</name>
<dbReference type="Proteomes" id="UP001321486">
    <property type="component" value="Chromosome"/>
</dbReference>
<gene>
    <name evidence="1" type="ORF">GCM10025867_39810</name>
</gene>
<dbReference type="EMBL" id="AP027732">
    <property type="protein sequence ID" value="BDZ51740.1"/>
    <property type="molecule type" value="Genomic_DNA"/>
</dbReference>